<dbReference type="InterPro" id="IPR044946">
    <property type="entry name" value="Restrct_endonuc_typeI_TRD_sf"/>
</dbReference>
<comment type="similarity">
    <text evidence="1">Belongs to the type-I restriction system S methylase family.</text>
</comment>
<dbReference type="RefSeq" id="WP_052727191.1">
    <property type="nucleotide sequence ID" value="NZ_CP009508.1"/>
</dbReference>
<dbReference type="Pfam" id="PF01420">
    <property type="entry name" value="Methylase_S"/>
    <property type="match status" value="2"/>
</dbReference>
<keyword evidence="4" id="KW-0175">Coiled coil</keyword>
<dbReference type="PANTHER" id="PTHR30408">
    <property type="entry name" value="TYPE-1 RESTRICTION ENZYME ECOKI SPECIFICITY PROTEIN"/>
    <property type="match status" value="1"/>
</dbReference>
<dbReference type="STRING" id="1434118.MSSAC_1044"/>
<dbReference type="AlphaFoldDB" id="A0A0E3PMF0"/>
<dbReference type="InterPro" id="IPR000055">
    <property type="entry name" value="Restrct_endonuc_typeI_TRD"/>
</dbReference>
<dbReference type="SUPFAM" id="SSF116734">
    <property type="entry name" value="DNA methylase specificity domain"/>
    <property type="match status" value="2"/>
</dbReference>
<keyword evidence="2" id="KW-0680">Restriction system</keyword>
<accession>A0A0E3PMF0</accession>
<dbReference type="InterPro" id="IPR052021">
    <property type="entry name" value="Type-I_RS_S_subunit"/>
</dbReference>
<dbReference type="GO" id="GO:0009307">
    <property type="term" value="P:DNA restriction-modification system"/>
    <property type="evidence" value="ECO:0007669"/>
    <property type="project" value="UniProtKB-KW"/>
</dbReference>
<dbReference type="PATRIC" id="fig|1434118.4.peg.1340"/>
<dbReference type="EMBL" id="CP009508">
    <property type="protein sequence ID" value="AKB35634.1"/>
    <property type="molecule type" value="Genomic_DNA"/>
</dbReference>
<evidence type="ECO:0000256" key="3">
    <source>
        <dbReference type="ARBA" id="ARBA00023125"/>
    </source>
</evidence>
<feature type="coiled-coil region" evidence="4">
    <location>
        <begin position="404"/>
        <end position="431"/>
    </location>
</feature>
<dbReference type="Proteomes" id="UP000033123">
    <property type="component" value="Chromosome"/>
</dbReference>
<evidence type="ECO:0000259" key="5">
    <source>
        <dbReference type="Pfam" id="PF01420"/>
    </source>
</evidence>
<evidence type="ECO:0000256" key="2">
    <source>
        <dbReference type="ARBA" id="ARBA00022747"/>
    </source>
</evidence>
<keyword evidence="3" id="KW-0238">DNA-binding</keyword>
<dbReference type="Gene3D" id="3.90.220.20">
    <property type="entry name" value="DNA methylase specificity domains"/>
    <property type="match status" value="2"/>
</dbReference>
<dbReference type="HOGENOM" id="CLU_021095_0_1_2"/>
<evidence type="ECO:0000313" key="6">
    <source>
        <dbReference type="EMBL" id="AKB35634.1"/>
    </source>
</evidence>
<dbReference type="KEGG" id="msj:MSSAC_1044"/>
<dbReference type="PANTHER" id="PTHR30408:SF12">
    <property type="entry name" value="TYPE I RESTRICTION ENZYME MJAVIII SPECIFICITY SUBUNIT"/>
    <property type="match status" value="1"/>
</dbReference>
<evidence type="ECO:0000256" key="1">
    <source>
        <dbReference type="ARBA" id="ARBA00010923"/>
    </source>
</evidence>
<feature type="domain" description="Type I restriction modification DNA specificity" evidence="5">
    <location>
        <begin position="24"/>
        <end position="200"/>
    </location>
</feature>
<dbReference type="REBASE" id="109103">
    <property type="entry name" value="S.MsiC2JORF1042P"/>
</dbReference>
<gene>
    <name evidence="6" type="ORF">MSSAC_1044</name>
</gene>
<proteinExistence type="inferred from homology"/>
<dbReference type="Gene3D" id="1.10.287.1120">
    <property type="entry name" value="Bipartite methylase S protein"/>
    <property type="match status" value="1"/>
</dbReference>
<protein>
    <submittedName>
        <fullName evidence="6">Type I restriction-modification system, specificity subunit S</fullName>
        <ecNumber evidence="6">3.1.21.3</ecNumber>
    </submittedName>
</protein>
<sequence>MSVECRVENIPPGYKQTEVGVIPEDWNTKTCSALSDLITVGIVIRPTQYYAKQGVPALRSANIREKGIDDIDMVFISEKANALLSKSQVRTGDVLTVRTGYPGTSAVVPPSFSGSNCIDILITRPSKAISPTFLSAWINSSFGKSQVLRNQGGLAQQHFNVSDLKSLVVALPPTKAEQEAIAEALSDTDALIESLEQLIAKKRQIKQGAMQELLTGKKRLPEFEIKKGHKQTEVGVVPEDWMVTKLGDICQIFGRIGFRGYTVNDIVKSGDGAITISPSNIQDNKTDFSHCTYISWIKYEESPEIKIQNGDILLVKTGSTVGKTAIVRNLPMKATINPQIVVLKNTKIDNIFLGYLTGFKVIQNQIVATVVGGALPTLSQSQIAQFKFPLPSTKAEQEAIASILSDMDSEISALEKKLAKARQIKQGMMQELLTGKIRLI</sequence>
<evidence type="ECO:0000256" key="4">
    <source>
        <dbReference type="SAM" id="Coils"/>
    </source>
</evidence>
<dbReference type="GO" id="GO:0009035">
    <property type="term" value="F:type I site-specific deoxyribonuclease activity"/>
    <property type="evidence" value="ECO:0007669"/>
    <property type="project" value="UniProtKB-EC"/>
</dbReference>
<feature type="domain" description="Type I restriction modification DNA specificity" evidence="5">
    <location>
        <begin position="238"/>
        <end position="418"/>
    </location>
</feature>
<dbReference type="GeneID" id="25419258"/>
<evidence type="ECO:0000313" key="7">
    <source>
        <dbReference type="Proteomes" id="UP000033123"/>
    </source>
</evidence>
<dbReference type="EC" id="3.1.21.3" evidence="6"/>
<dbReference type="GO" id="GO:0003677">
    <property type="term" value="F:DNA binding"/>
    <property type="evidence" value="ECO:0007669"/>
    <property type="project" value="UniProtKB-KW"/>
</dbReference>
<name>A0A0E3PMF0_9EURY</name>
<reference evidence="6 7" key="1">
    <citation type="submission" date="2014-07" db="EMBL/GenBank/DDBJ databases">
        <title>Methanogenic archaea and the global carbon cycle.</title>
        <authorList>
            <person name="Henriksen J.R."/>
            <person name="Luke J."/>
            <person name="Reinhart S."/>
            <person name="Benedict M.N."/>
            <person name="Youngblut N.D."/>
            <person name="Metcalf M.E."/>
            <person name="Whitaker R.J."/>
            <person name="Metcalf W.W."/>
        </authorList>
    </citation>
    <scope>NUCLEOTIDE SEQUENCE [LARGE SCALE GENOMIC DNA]</scope>
    <source>
        <strain evidence="6 7">C2J</strain>
    </source>
</reference>
<organism evidence="6 7">
    <name type="scientific">Methanosarcina siciliae C2J</name>
    <dbReference type="NCBI Taxonomy" id="1434118"/>
    <lineage>
        <taxon>Archaea</taxon>
        <taxon>Methanobacteriati</taxon>
        <taxon>Methanobacteriota</taxon>
        <taxon>Stenosarchaea group</taxon>
        <taxon>Methanomicrobia</taxon>
        <taxon>Methanosarcinales</taxon>
        <taxon>Methanosarcinaceae</taxon>
        <taxon>Methanosarcina</taxon>
    </lineage>
</organism>
<keyword evidence="6" id="KW-0378">Hydrolase</keyword>